<dbReference type="OrthoDB" id="3000483at2759"/>
<protein>
    <recommendedName>
        <fullName evidence="2">Ribonucleotide reductase large subunit C-terminal domain-containing protein</fullName>
    </recommendedName>
</protein>
<dbReference type="InterPro" id="IPR039718">
    <property type="entry name" value="Rrm1"/>
</dbReference>
<dbReference type="Gene3D" id="3.20.70.20">
    <property type="match status" value="1"/>
</dbReference>
<evidence type="ECO:0000313" key="4">
    <source>
        <dbReference type="Proteomes" id="UP000054558"/>
    </source>
</evidence>
<dbReference type="STRING" id="105231.A0A1Y1IWM5"/>
<dbReference type="PANTHER" id="PTHR11573">
    <property type="entry name" value="RIBONUCLEOSIDE-DIPHOSPHATE REDUCTASE LARGE CHAIN"/>
    <property type="match status" value="1"/>
</dbReference>
<organism evidence="3 4">
    <name type="scientific">Klebsormidium nitens</name>
    <name type="common">Green alga</name>
    <name type="synonym">Ulothrix nitens</name>
    <dbReference type="NCBI Taxonomy" id="105231"/>
    <lineage>
        <taxon>Eukaryota</taxon>
        <taxon>Viridiplantae</taxon>
        <taxon>Streptophyta</taxon>
        <taxon>Klebsormidiophyceae</taxon>
        <taxon>Klebsormidiales</taxon>
        <taxon>Klebsormidiaceae</taxon>
        <taxon>Klebsormidium</taxon>
    </lineage>
</organism>
<proteinExistence type="inferred from homology"/>
<evidence type="ECO:0000256" key="1">
    <source>
        <dbReference type="ARBA" id="ARBA00010406"/>
    </source>
</evidence>
<dbReference type="EMBL" id="DF238269">
    <property type="protein sequence ID" value="GAQ93137.1"/>
    <property type="molecule type" value="Genomic_DNA"/>
</dbReference>
<comment type="similarity">
    <text evidence="1">Belongs to the ribonucleoside diphosphate reductase large chain family.</text>
</comment>
<dbReference type="AlphaFoldDB" id="A0A1Y1IWM5"/>
<feature type="domain" description="Ribonucleotide reductase large subunit C-terminal" evidence="2">
    <location>
        <begin position="1"/>
        <end position="110"/>
    </location>
</feature>
<reference evidence="3 4" key="1">
    <citation type="journal article" date="2014" name="Nat. Commun.">
        <title>Klebsormidium flaccidum genome reveals primary factors for plant terrestrial adaptation.</title>
        <authorList>
            <person name="Hori K."/>
            <person name="Maruyama F."/>
            <person name="Fujisawa T."/>
            <person name="Togashi T."/>
            <person name="Yamamoto N."/>
            <person name="Seo M."/>
            <person name="Sato S."/>
            <person name="Yamada T."/>
            <person name="Mori H."/>
            <person name="Tajima N."/>
            <person name="Moriyama T."/>
            <person name="Ikeuchi M."/>
            <person name="Watanabe M."/>
            <person name="Wada H."/>
            <person name="Kobayashi K."/>
            <person name="Saito M."/>
            <person name="Masuda T."/>
            <person name="Sasaki-Sekimoto Y."/>
            <person name="Mashiguchi K."/>
            <person name="Awai K."/>
            <person name="Shimojima M."/>
            <person name="Masuda S."/>
            <person name="Iwai M."/>
            <person name="Nobusawa T."/>
            <person name="Narise T."/>
            <person name="Kondo S."/>
            <person name="Saito H."/>
            <person name="Sato R."/>
            <person name="Murakawa M."/>
            <person name="Ihara Y."/>
            <person name="Oshima-Yamada Y."/>
            <person name="Ohtaka K."/>
            <person name="Satoh M."/>
            <person name="Sonobe K."/>
            <person name="Ishii M."/>
            <person name="Ohtani R."/>
            <person name="Kanamori-Sato M."/>
            <person name="Honoki R."/>
            <person name="Miyazaki D."/>
            <person name="Mochizuki H."/>
            <person name="Umetsu J."/>
            <person name="Higashi K."/>
            <person name="Shibata D."/>
            <person name="Kamiya Y."/>
            <person name="Sato N."/>
            <person name="Nakamura Y."/>
            <person name="Tabata S."/>
            <person name="Ida S."/>
            <person name="Kurokawa K."/>
            <person name="Ohta H."/>
        </authorList>
    </citation>
    <scope>NUCLEOTIDE SEQUENCE [LARGE SCALE GENOMIC DNA]</scope>
    <source>
        <strain evidence="3 4">NIES-2285</strain>
    </source>
</reference>
<dbReference type="PANTHER" id="PTHR11573:SF6">
    <property type="entry name" value="RIBONUCLEOSIDE-DIPHOSPHATE REDUCTASE LARGE SUBUNIT"/>
    <property type="match status" value="1"/>
</dbReference>
<dbReference type="InterPro" id="IPR000788">
    <property type="entry name" value="RNR_lg_C"/>
</dbReference>
<dbReference type="Proteomes" id="UP000054558">
    <property type="component" value="Unassembled WGS sequence"/>
</dbReference>
<name>A0A1Y1IWM5_KLENI</name>
<evidence type="ECO:0000259" key="2">
    <source>
        <dbReference type="Pfam" id="PF02867"/>
    </source>
</evidence>
<dbReference type="Pfam" id="PF02867">
    <property type="entry name" value="Ribonuc_red_lgC"/>
    <property type="match status" value="1"/>
</dbReference>
<dbReference type="SUPFAM" id="SSF51998">
    <property type="entry name" value="PFL-like glycyl radical enzymes"/>
    <property type="match status" value="1"/>
</dbReference>
<keyword evidence="4" id="KW-1185">Reference proteome</keyword>
<accession>A0A1Y1IWM5</accession>
<feature type="non-terminal residue" evidence="3">
    <location>
        <position position="1"/>
    </location>
</feature>
<evidence type="ECO:0000313" key="3">
    <source>
        <dbReference type="EMBL" id="GAQ93137.1"/>
    </source>
</evidence>
<dbReference type="OMA" id="EQIMANR"/>
<gene>
    <name evidence="3" type="ORF">KFL_013200010</name>
</gene>
<sequence length="126" mass="13830">YVRRTLAGEFVVTNSHLMADLVRLGLWNESLKEQIMANRGSIQAIPEIPDDLKELYRTVWEIKQKVVIDFAADRGIFIDQSQSLNLFMAKPTPASLSSALVYGHKLGLKTDATALEIPSADGAASA</sequence>